<protein>
    <submittedName>
        <fullName evidence="6">Site-specific integrase</fullName>
    </submittedName>
</protein>
<dbReference type="AlphaFoldDB" id="A0A7X9S9E5"/>
<evidence type="ECO:0000256" key="1">
    <source>
        <dbReference type="ARBA" id="ARBA00008857"/>
    </source>
</evidence>
<dbReference type="InterPro" id="IPR010998">
    <property type="entry name" value="Integrase_recombinase_N"/>
</dbReference>
<evidence type="ECO:0000256" key="3">
    <source>
        <dbReference type="ARBA" id="ARBA00023172"/>
    </source>
</evidence>
<dbReference type="InterPro" id="IPR002104">
    <property type="entry name" value="Integrase_catalytic"/>
</dbReference>
<evidence type="ECO:0000256" key="4">
    <source>
        <dbReference type="SAM" id="MobiDB-lite"/>
    </source>
</evidence>
<keyword evidence="3" id="KW-0233">DNA recombination</keyword>
<dbReference type="RefSeq" id="WP_168947121.1">
    <property type="nucleotide sequence ID" value="NZ_JABAGL010000003.1"/>
</dbReference>
<name>A0A7X9S9E5_9BACE</name>
<dbReference type="Pfam" id="PF00589">
    <property type="entry name" value="Phage_integrase"/>
    <property type="match status" value="1"/>
</dbReference>
<keyword evidence="2" id="KW-0238">DNA-binding</keyword>
<evidence type="ECO:0000313" key="7">
    <source>
        <dbReference type="Proteomes" id="UP000520291"/>
    </source>
</evidence>
<gene>
    <name evidence="6" type="ORF">HF841_02630</name>
</gene>
<dbReference type="PANTHER" id="PTHR30349">
    <property type="entry name" value="PHAGE INTEGRASE-RELATED"/>
    <property type="match status" value="1"/>
</dbReference>
<organism evidence="6 7">
    <name type="scientific">Bacteroides eggerthii</name>
    <dbReference type="NCBI Taxonomy" id="28111"/>
    <lineage>
        <taxon>Bacteria</taxon>
        <taxon>Pseudomonadati</taxon>
        <taxon>Bacteroidota</taxon>
        <taxon>Bacteroidia</taxon>
        <taxon>Bacteroidales</taxon>
        <taxon>Bacteroidaceae</taxon>
        <taxon>Bacteroides</taxon>
    </lineage>
</organism>
<reference evidence="6 7" key="1">
    <citation type="submission" date="2020-04" db="EMBL/GenBank/DDBJ databases">
        <authorList>
            <person name="Hitch T.C.A."/>
            <person name="Wylensek D."/>
            <person name="Clavel T."/>
        </authorList>
    </citation>
    <scope>NUCLEOTIDE SEQUENCE [LARGE SCALE GENOMIC DNA]</scope>
    <source>
        <strain evidence="6 7">WCA3-601-WT-5E</strain>
    </source>
</reference>
<dbReference type="InterPro" id="IPR011010">
    <property type="entry name" value="DNA_brk_join_enz"/>
</dbReference>
<evidence type="ECO:0000313" key="6">
    <source>
        <dbReference type="EMBL" id="NME84928.1"/>
    </source>
</evidence>
<feature type="region of interest" description="Disordered" evidence="4">
    <location>
        <begin position="161"/>
        <end position="189"/>
    </location>
</feature>
<dbReference type="InterPro" id="IPR013762">
    <property type="entry name" value="Integrase-like_cat_sf"/>
</dbReference>
<dbReference type="InterPro" id="IPR050090">
    <property type="entry name" value="Tyrosine_recombinase_XerCD"/>
</dbReference>
<dbReference type="GO" id="GO:0003677">
    <property type="term" value="F:DNA binding"/>
    <property type="evidence" value="ECO:0007669"/>
    <property type="project" value="UniProtKB-KW"/>
</dbReference>
<evidence type="ECO:0000256" key="2">
    <source>
        <dbReference type="ARBA" id="ARBA00023125"/>
    </source>
</evidence>
<dbReference type="Gene3D" id="1.10.443.10">
    <property type="entry name" value="Intergrase catalytic core"/>
    <property type="match status" value="1"/>
</dbReference>
<dbReference type="GO" id="GO:0015074">
    <property type="term" value="P:DNA integration"/>
    <property type="evidence" value="ECO:0007669"/>
    <property type="project" value="InterPro"/>
</dbReference>
<dbReference type="EMBL" id="JABAGL010000003">
    <property type="protein sequence ID" value="NME84928.1"/>
    <property type="molecule type" value="Genomic_DNA"/>
</dbReference>
<proteinExistence type="inferred from homology"/>
<feature type="compositionally biased region" description="Low complexity" evidence="4">
    <location>
        <begin position="172"/>
        <end position="187"/>
    </location>
</feature>
<evidence type="ECO:0000259" key="5">
    <source>
        <dbReference type="PROSITE" id="PS51898"/>
    </source>
</evidence>
<dbReference type="SUPFAM" id="SSF56349">
    <property type="entry name" value="DNA breaking-rejoining enzymes"/>
    <property type="match status" value="2"/>
</dbReference>
<dbReference type="InterPro" id="IPR025269">
    <property type="entry name" value="SAM-like_dom"/>
</dbReference>
<dbReference type="Pfam" id="PF13102">
    <property type="entry name" value="Phage_int_SAM_5"/>
    <property type="match status" value="1"/>
</dbReference>
<dbReference type="PROSITE" id="PS51898">
    <property type="entry name" value="TYR_RECOMBINASE"/>
    <property type="match status" value="1"/>
</dbReference>
<dbReference type="GO" id="GO:0006310">
    <property type="term" value="P:DNA recombination"/>
    <property type="evidence" value="ECO:0007669"/>
    <property type="project" value="UniProtKB-KW"/>
</dbReference>
<comment type="similarity">
    <text evidence="1">Belongs to the 'phage' integrase family.</text>
</comment>
<comment type="caution">
    <text evidence="6">The sequence shown here is derived from an EMBL/GenBank/DDBJ whole genome shotgun (WGS) entry which is preliminary data.</text>
</comment>
<dbReference type="Gene3D" id="1.10.150.130">
    <property type="match status" value="1"/>
</dbReference>
<dbReference type="Proteomes" id="UP000520291">
    <property type="component" value="Unassembled WGS sequence"/>
</dbReference>
<feature type="domain" description="Tyr recombinase" evidence="5">
    <location>
        <begin position="175"/>
        <end position="361"/>
    </location>
</feature>
<dbReference type="PANTHER" id="PTHR30349:SF64">
    <property type="entry name" value="PROPHAGE INTEGRASE INTD-RELATED"/>
    <property type="match status" value="1"/>
</dbReference>
<accession>A0A7X9S9E5</accession>
<sequence>MDKNGLYGFMLSVITDMELQGRYSTAHVYHCALKSAVGYGGTSLRIEDLSPVWLHNYQEHLLRQALLWNTISTYMRMLRAVYNRAVDLGLAPYIPRQFKNVFTGRHVNHRRALKKEEIRLVLVKGAAETTDEVRAAVTSTAADEVRAAVTSTAADEVRATVTSTAADDDQDQAAAATGSTDAAETTEPVSASRCSSRDLNWARACLELMLRFHGMPFVDLANLRKVDLQDGYLTVRRHKTGAPLLIAVDPAAMKLLRLYASKDPSSPYLLDILDGRLLGKAAYLDYQHALRLLNLRLGQLSRLCRLGNKVSSYTARHTWATIAKSRGIPVAVISEALGHASVSTTEGYLKRFEDDEIKRANKVIIDYIFGK</sequence>